<dbReference type="Proteomes" id="UP001056120">
    <property type="component" value="Linkage Group LG03"/>
</dbReference>
<accession>A0ACB9JS15</accession>
<gene>
    <name evidence="1" type="ORF">L1987_10290</name>
</gene>
<comment type="caution">
    <text evidence="1">The sequence shown here is derived from an EMBL/GenBank/DDBJ whole genome shotgun (WGS) entry which is preliminary data.</text>
</comment>
<name>A0ACB9JS15_9ASTR</name>
<dbReference type="EMBL" id="CM042020">
    <property type="protein sequence ID" value="KAI3822694.1"/>
    <property type="molecule type" value="Genomic_DNA"/>
</dbReference>
<evidence type="ECO:0000313" key="2">
    <source>
        <dbReference type="Proteomes" id="UP001056120"/>
    </source>
</evidence>
<sequence length="123" mass="14162">MVRHRLCGLWCLLKAVVATCIAVATERERDERLVVVVRVRWTEREPMVGRVVSKGSGSSHVREKRETQKLARQEDAEEIKHLGTYVKELEIEWGTSELEIDLLEHTTNMMRMDLMQWGVASSG</sequence>
<keyword evidence="2" id="KW-1185">Reference proteome</keyword>
<organism evidence="1 2">
    <name type="scientific">Smallanthus sonchifolius</name>
    <dbReference type="NCBI Taxonomy" id="185202"/>
    <lineage>
        <taxon>Eukaryota</taxon>
        <taxon>Viridiplantae</taxon>
        <taxon>Streptophyta</taxon>
        <taxon>Embryophyta</taxon>
        <taxon>Tracheophyta</taxon>
        <taxon>Spermatophyta</taxon>
        <taxon>Magnoliopsida</taxon>
        <taxon>eudicotyledons</taxon>
        <taxon>Gunneridae</taxon>
        <taxon>Pentapetalae</taxon>
        <taxon>asterids</taxon>
        <taxon>campanulids</taxon>
        <taxon>Asterales</taxon>
        <taxon>Asteraceae</taxon>
        <taxon>Asteroideae</taxon>
        <taxon>Heliantheae alliance</taxon>
        <taxon>Millerieae</taxon>
        <taxon>Smallanthus</taxon>
    </lineage>
</organism>
<protein>
    <submittedName>
        <fullName evidence="1">Uncharacterized protein</fullName>
    </submittedName>
</protein>
<proteinExistence type="predicted"/>
<evidence type="ECO:0000313" key="1">
    <source>
        <dbReference type="EMBL" id="KAI3822694.1"/>
    </source>
</evidence>
<reference evidence="1 2" key="2">
    <citation type="journal article" date="2022" name="Mol. Ecol. Resour.">
        <title>The genomes of chicory, endive, great burdock and yacon provide insights into Asteraceae paleo-polyploidization history and plant inulin production.</title>
        <authorList>
            <person name="Fan W."/>
            <person name="Wang S."/>
            <person name="Wang H."/>
            <person name="Wang A."/>
            <person name="Jiang F."/>
            <person name="Liu H."/>
            <person name="Zhao H."/>
            <person name="Xu D."/>
            <person name="Zhang Y."/>
        </authorList>
    </citation>
    <scope>NUCLEOTIDE SEQUENCE [LARGE SCALE GENOMIC DNA]</scope>
    <source>
        <strain evidence="2">cv. Yunnan</strain>
        <tissue evidence="1">Leaves</tissue>
    </source>
</reference>
<reference evidence="2" key="1">
    <citation type="journal article" date="2022" name="Mol. Ecol. Resour.">
        <title>The genomes of chicory, endive, great burdock and yacon provide insights into Asteraceae palaeo-polyploidization history and plant inulin production.</title>
        <authorList>
            <person name="Fan W."/>
            <person name="Wang S."/>
            <person name="Wang H."/>
            <person name="Wang A."/>
            <person name="Jiang F."/>
            <person name="Liu H."/>
            <person name="Zhao H."/>
            <person name="Xu D."/>
            <person name="Zhang Y."/>
        </authorList>
    </citation>
    <scope>NUCLEOTIDE SEQUENCE [LARGE SCALE GENOMIC DNA]</scope>
    <source>
        <strain evidence="2">cv. Yunnan</strain>
    </source>
</reference>